<reference evidence="6" key="3">
    <citation type="submission" date="2025-09" db="UniProtKB">
        <authorList>
            <consortium name="Ensembl"/>
        </authorList>
    </citation>
    <scope>IDENTIFICATION</scope>
</reference>
<dbReference type="PANTHER" id="PTHR11860">
    <property type="entry name" value="POLYMERIC-IMMUNOGLOBULIN RECEPTOR"/>
    <property type="match status" value="1"/>
</dbReference>
<dbReference type="Proteomes" id="UP000694397">
    <property type="component" value="Chromosome 12"/>
</dbReference>
<dbReference type="CDD" id="cd05716">
    <property type="entry name" value="IgV_pIgR_like"/>
    <property type="match status" value="1"/>
</dbReference>
<organism evidence="6 7">
    <name type="scientific">Scleropages formosus</name>
    <name type="common">Asian bonytongue</name>
    <name type="synonym">Osteoglossum formosum</name>
    <dbReference type="NCBI Taxonomy" id="113540"/>
    <lineage>
        <taxon>Eukaryota</taxon>
        <taxon>Metazoa</taxon>
        <taxon>Chordata</taxon>
        <taxon>Craniata</taxon>
        <taxon>Vertebrata</taxon>
        <taxon>Euteleostomi</taxon>
        <taxon>Actinopterygii</taxon>
        <taxon>Neopterygii</taxon>
        <taxon>Teleostei</taxon>
        <taxon>Osteoglossocephala</taxon>
        <taxon>Osteoglossomorpha</taxon>
        <taxon>Osteoglossiformes</taxon>
        <taxon>Osteoglossidae</taxon>
        <taxon>Scleropages</taxon>
    </lineage>
</organism>
<dbReference type="Pfam" id="PF07686">
    <property type="entry name" value="V-set"/>
    <property type="match status" value="1"/>
</dbReference>
<keyword evidence="3 4" id="KW-0472">Membrane</keyword>
<dbReference type="Ensembl" id="ENSSFOT00015029267.2">
    <property type="protein sequence ID" value="ENSSFOP00015028939.2"/>
    <property type="gene ID" value="ENSSFOG00015018575.2"/>
</dbReference>
<dbReference type="SMART" id="SM00409">
    <property type="entry name" value="IG"/>
    <property type="match status" value="1"/>
</dbReference>
<dbReference type="InterPro" id="IPR013106">
    <property type="entry name" value="Ig_V-set"/>
</dbReference>
<dbReference type="SUPFAM" id="SSF48726">
    <property type="entry name" value="Immunoglobulin"/>
    <property type="match status" value="1"/>
</dbReference>
<dbReference type="GO" id="GO:0005886">
    <property type="term" value="C:plasma membrane"/>
    <property type="evidence" value="ECO:0007669"/>
    <property type="project" value="TreeGrafter"/>
</dbReference>
<keyword evidence="4" id="KW-1133">Transmembrane helix</keyword>
<dbReference type="OrthoDB" id="284782at2759"/>
<evidence type="ECO:0000259" key="5">
    <source>
        <dbReference type="SMART" id="SM00409"/>
    </source>
</evidence>
<feature type="domain" description="Immunoglobulin" evidence="5">
    <location>
        <begin position="25"/>
        <end position="124"/>
    </location>
</feature>
<dbReference type="AlphaFoldDB" id="A0A8C9S2X0"/>
<keyword evidence="7" id="KW-1185">Reference proteome</keyword>
<evidence type="ECO:0000313" key="7">
    <source>
        <dbReference type="Proteomes" id="UP000694397"/>
    </source>
</evidence>
<evidence type="ECO:0000256" key="1">
    <source>
        <dbReference type="ARBA" id="ARBA00004370"/>
    </source>
</evidence>
<evidence type="ECO:0000256" key="4">
    <source>
        <dbReference type="SAM" id="Phobius"/>
    </source>
</evidence>
<dbReference type="GeneTree" id="ENSGT00970000194563"/>
<evidence type="ECO:0000256" key="3">
    <source>
        <dbReference type="ARBA" id="ARBA00023136"/>
    </source>
</evidence>
<comment type="subcellular location">
    <subcellularLocation>
        <location evidence="1">Membrane</location>
    </subcellularLocation>
</comment>
<proteinExistence type="predicted"/>
<evidence type="ECO:0000313" key="6">
    <source>
        <dbReference type="Ensembl" id="ENSSFOP00015028939.2"/>
    </source>
</evidence>
<name>A0A8C9S2X0_SCLFO</name>
<reference evidence="6" key="2">
    <citation type="submission" date="2025-08" db="UniProtKB">
        <authorList>
            <consortium name="Ensembl"/>
        </authorList>
    </citation>
    <scope>IDENTIFICATION</scope>
</reference>
<feature type="transmembrane region" description="Helical" evidence="4">
    <location>
        <begin position="174"/>
        <end position="194"/>
    </location>
</feature>
<feature type="transmembrane region" description="Helical" evidence="4">
    <location>
        <begin position="145"/>
        <end position="168"/>
    </location>
</feature>
<reference evidence="6 7" key="1">
    <citation type="submission" date="2019-04" db="EMBL/GenBank/DDBJ databases">
        <authorList>
            <consortium name="Wellcome Sanger Institute Data Sharing"/>
        </authorList>
    </citation>
    <scope>NUCLEOTIDE SEQUENCE [LARGE SCALE GENOMIC DNA]</scope>
</reference>
<protein>
    <recommendedName>
        <fullName evidence="5">Immunoglobulin domain-containing protein</fullName>
    </recommendedName>
</protein>
<evidence type="ECO:0000256" key="2">
    <source>
        <dbReference type="ARBA" id="ARBA00022692"/>
    </source>
</evidence>
<dbReference type="PANTHER" id="PTHR11860:SF87">
    <property type="entry name" value="CMRF35-LIKE MOLECULE 8"/>
    <property type="match status" value="1"/>
</dbReference>
<accession>A0A8C9S2X0</accession>
<dbReference type="InterPro" id="IPR013783">
    <property type="entry name" value="Ig-like_fold"/>
</dbReference>
<sequence length="222" mass="26064">MTHCKIQKKKRIFFHLQGAFHLSGPQEVERTAGDTMSISFRYNHFYENHVKYWCRGYYWNYCNVLRRSDERSPPDGRVKVSDNKGSHTFTVTMTDLKVEDGGWYWCAIERVSRHVKVSLELKVTVGMRPCLHLALTCMKEAPLHLLVFALLQGAPFCILTTGTPFHWLVEPWFFLRWVLFAVLVLIPALLQVVLNRLVMIHVPEVFPRSYTNAEHVHRHRQQ</sequence>
<dbReference type="InterPro" id="IPR050671">
    <property type="entry name" value="CD300_family_receptors"/>
</dbReference>
<dbReference type="GO" id="GO:0004888">
    <property type="term" value="F:transmembrane signaling receptor activity"/>
    <property type="evidence" value="ECO:0007669"/>
    <property type="project" value="TreeGrafter"/>
</dbReference>
<dbReference type="InterPro" id="IPR003599">
    <property type="entry name" value="Ig_sub"/>
</dbReference>
<keyword evidence="2 4" id="KW-0812">Transmembrane</keyword>
<dbReference type="Gene3D" id="2.60.40.10">
    <property type="entry name" value="Immunoglobulins"/>
    <property type="match status" value="1"/>
</dbReference>
<dbReference type="InterPro" id="IPR036179">
    <property type="entry name" value="Ig-like_dom_sf"/>
</dbReference>